<dbReference type="AlphaFoldDB" id="A0A382UZ33"/>
<feature type="non-terminal residue" evidence="1">
    <location>
        <position position="1"/>
    </location>
</feature>
<reference evidence="1" key="1">
    <citation type="submission" date="2018-05" db="EMBL/GenBank/DDBJ databases">
        <authorList>
            <person name="Lanie J.A."/>
            <person name="Ng W.-L."/>
            <person name="Kazmierczak K.M."/>
            <person name="Andrzejewski T.M."/>
            <person name="Davidsen T.M."/>
            <person name="Wayne K.J."/>
            <person name="Tettelin H."/>
            <person name="Glass J.I."/>
            <person name="Rusch D."/>
            <person name="Podicherti R."/>
            <person name="Tsui H.-C.T."/>
            <person name="Winkler M.E."/>
        </authorList>
    </citation>
    <scope>NUCLEOTIDE SEQUENCE</scope>
</reference>
<dbReference type="EMBL" id="UINC01147612">
    <property type="protein sequence ID" value="SVD39035.1"/>
    <property type="molecule type" value="Genomic_DNA"/>
</dbReference>
<accession>A0A382UZ33</accession>
<protein>
    <submittedName>
        <fullName evidence="1">Uncharacterized protein</fullName>
    </submittedName>
</protein>
<gene>
    <name evidence="1" type="ORF">METZ01_LOCUS391889</name>
</gene>
<organism evidence="1">
    <name type="scientific">marine metagenome</name>
    <dbReference type="NCBI Taxonomy" id="408172"/>
    <lineage>
        <taxon>unclassified sequences</taxon>
        <taxon>metagenomes</taxon>
        <taxon>ecological metagenomes</taxon>
    </lineage>
</organism>
<sequence length="137" mass="15294">VKANISVITVSFVVWFVLLGVQSSASPVHNHGKISPFNSSKHKNKLHCDINRHDLSNTYCPHRMSEDKKEDTVISLDCNGKTSATIPLLSQYTGSENLLHTAYYKFDLSLISQRLVFLSPGAGFFLPRQIDPPPRNV</sequence>
<name>A0A382UZ33_9ZZZZ</name>
<evidence type="ECO:0000313" key="1">
    <source>
        <dbReference type="EMBL" id="SVD39035.1"/>
    </source>
</evidence>
<proteinExistence type="predicted"/>